<evidence type="ECO:0000256" key="1">
    <source>
        <dbReference type="ARBA" id="ARBA00008520"/>
    </source>
</evidence>
<proteinExistence type="inferred from homology"/>
<protein>
    <submittedName>
        <fullName evidence="6">ABC transporter substrate-binding protein</fullName>
    </submittedName>
</protein>
<feature type="signal peptide" evidence="5">
    <location>
        <begin position="1"/>
        <end position="27"/>
    </location>
</feature>
<dbReference type="SUPFAM" id="SSF53850">
    <property type="entry name" value="Periplasmic binding protein-like II"/>
    <property type="match status" value="1"/>
</dbReference>
<dbReference type="InterPro" id="IPR006059">
    <property type="entry name" value="SBP"/>
</dbReference>
<feature type="region of interest" description="Disordered" evidence="4">
    <location>
        <begin position="308"/>
        <end position="355"/>
    </location>
</feature>
<feature type="chain" id="PRO_5045534488" evidence="5">
    <location>
        <begin position="28"/>
        <end position="495"/>
    </location>
</feature>
<dbReference type="PANTHER" id="PTHR43649">
    <property type="entry name" value="ARABINOSE-BINDING PROTEIN-RELATED"/>
    <property type="match status" value="1"/>
</dbReference>
<evidence type="ECO:0000313" key="6">
    <source>
        <dbReference type="EMBL" id="MFC3995572.1"/>
    </source>
</evidence>
<accession>A0ABV8FHJ4</accession>
<keyword evidence="2" id="KW-0813">Transport</keyword>
<dbReference type="RefSeq" id="WP_378530790.1">
    <property type="nucleotide sequence ID" value="NZ_JBHSBH010000004.1"/>
</dbReference>
<evidence type="ECO:0000256" key="3">
    <source>
        <dbReference type="ARBA" id="ARBA00022729"/>
    </source>
</evidence>
<evidence type="ECO:0000256" key="4">
    <source>
        <dbReference type="SAM" id="MobiDB-lite"/>
    </source>
</evidence>
<dbReference type="PANTHER" id="PTHR43649:SF34">
    <property type="entry name" value="ABC TRANSPORTER PERIPLASMIC-BINDING PROTEIN YCJN-RELATED"/>
    <property type="match status" value="1"/>
</dbReference>
<evidence type="ECO:0000256" key="5">
    <source>
        <dbReference type="SAM" id="SignalP"/>
    </source>
</evidence>
<comment type="similarity">
    <text evidence="1">Belongs to the bacterial solute-binding protein 1 family.</text>
</comment>
<name>A0ABV8FHJ4_9ACTN</name>
<feature type="compositionally biased region" description="Low complexity" evidence="4">
    <location>
        <begin position="316"/>
        <end position="330"/>
    </location>
</feature>
<comment type="caution">
    <text evidence="6">The sequence shown here is derived from an EMBL/GenBank/DDBJ whole genome shotgun (WGS) entry which is preliminary data.</text>
</comment>
<dbReference type="InterPro" id="IPR050490">
    <property type="entry name" value="Bact_solute-bd_prot1"/>
</dbReference>
<keyword evidence="3 5" id="KW-0732">Signal</keyword>
<organism evidence="6 7">
    <name type="scientific">Nocardiopsis sediminis</name>
    <dbReference type="NCBI Taxonomy" id="1778267"/>
    <lineage>
        <taxon>Bacteria</taxon>
        <taxon>Bacillati</taxon>
        <taxon>Actinomycetota</taxon>
        <taxon>Actinomycetes</taxon>
        <taxon>Streptosporangiales</taxon>
        <taxon>Nocardiopsidaceae</taxon>
        <taxon>Nocardiopsis</taxon>
    </lineage>
</organism>
<evidence type="ECO:0000313" key="7">
    <source>
        <dbReference type="Proteomes" id="UP001595847"/>
    </source>
</evidence>
<keyword evidence="7" id="KW-1185">Reference proteome</keyword>
<reference evidence="7" key="1">
    <citation type="journal article" date="2019" name="Int. J. Syst. Evol. Microbiol.">
        <title>The Global Catalogue of Microorganisms (GCM) 10K type strain sequencing project: providing services to taxonomists for standard genome sequencing and annotation.</title>
        <authorList>
            <consortium name="The Broad Institute Genomics Platform"/>
            <consortium name="The Broad Institute Genome Sequencing Center for Infectious Disease"/>
            <person name="Wu L."/>
            <person name="Ma J."/>
        </authorList>
    </citation>
    <scope>NUCLEOTIDE SEQUENCE [LARGE SCALE GENOMIC DNA]</scope>
    <source>
        <strain evidence="7">TBRC 1826</strain>
    </source>
</reference>
<evidence type="ECO:0000256" key="2">
    <source>
        <dbReference type="ARBA" id="ARBA00022448"/>
    </source>
</evidence>
<gene>
    <name evidence="6" type="ORF">ACFOVU_06585</name>
</gene>
<dbReference type="Gene3D" id="3.40.190.10">
    <property type="entry name" value="Periplasmic binding protein-like II"/>
    <property type="match status" value="1"/>
</dbReference>
<sequence length="495" mass="50664">MTVFESTTSRAALALAAAVLLPLTACTPDDGERRADVLTFWTPHVTPDRIAQQEETAARFTEETGIEVDVVPMEAGDQGRALEVGAEAGEVPDVVLATAEQAAAWTRQDLLDPAAAGAVLDELGPGTFSERALEMVTVGDGPVAVPSDGWGQVLVYRTDMFEAAGVRPPGATATPAEIADAAERIDTDGVAGIALGTRPGDPFTTQTLEALMVARDCPLVGPSGSVALESQRCVAALGDYQRMAAASDGGDQDVRTARDAYLAGESAMLLWGPDVVDELAGLVPGSPTTCDECADDPEFLAENTGFTTVIGGSGDPGAAAAGSGETAASEGLEDPDGSNDTGAAQGPRYGQTLNLGVPRGADASGAQAFIEFLLGDGYLESLAVSPEGRVPMRSGTQQEPDAFTEGWSALRTGEAPGSHVPLSDLYDEAAVQGFADGAQSIGRWGFGTEHAVFAGTLAVRNTLSHEVAPLFDGTDPAEVAAAMAEAAREVQADVG</sequence>
<dbReference type="EMBL" id="JBHSBH010000004">
    <property type="protein sequence ID" value="MFC3995572.1"/>
    <property type="molecule type" value="Genomic_DNA"/>
</dbReference>
<dbReference type="Proteomes" id="UP001595847">
    <property type="component" value="Unassembled WGS sequence"/>
</dbReference>
<dbReference type="Pfam" id="PF13416">
    <property type="entry name" value="SBP_bac_8"/>
    <property type="match status" value="1"/>
</dbReference>